<dbReference type="InterPro" id="IPR025652">
    <property type="entry name" value="TesB_C"/>
</dbReference>
<dbReference type="InterPro" id="IPR003703">
    <property type="entry name" value="Acyl_CoA_thio"/>
</dbReference>
<evidence type="ECO:0000256" key="2">
    <source>
        <dbReference type="ARBA" id="ARBA00022801"/>
    </source>
</evidence>
<evidence type="ECO:0000313" key="5">
    <source>
        <dbReference type="EMBL" id="MFD2259561.1"/>
    </source>
</evidence>
<feature type="domain" description="Acyl-CoA thioesterase-like N-terminal HotDog" evidence="4">
    <location>
        <begin position="33"/>
        <end position="109"/>
    </location>
</feature>
<dbReference type="InterPro" id="IPR049449">
    <property type="entry name" value="TesB_ACOT8-like_N"/>
</dbReference>
<dbReference type="CDD" id="cd03444">
    <property type="entry name" value="Thioesterase_II_repeat1"/>
    <property type="match status" value="1"/>
</dbReference>
<dbReference type="Proteomes" id="UP001597373">
    <property type="component" value="Unassembled WGS sequence"/>
</dbReference>
<comment type="similarity">
    <text evidence="1">Belongs to the C/M/P thioester hydrolase family.</text>
</comment>
<name>A0ABW5DHT4_9HYPH</name>
<dbReference type="NCBIfam" id="TIGR00189">
    <property type="entry name" value="tesB"/>
    <property type="match status" value="1"/>
</dbReference>
<keyword evidence="6" id="KW-1185">Reference proteome</keyword>
<feature type="domain" description="Acyl-CoA thioesterase 2 C-terminal" evidence="3">
    <location>
        <begin position="173"/>
        <end position="282"/>
    </location>
</feature>
<comment type="caution">
    <text evidence="5">The sequence shown here is derived from an EMBL/GenBank/DDBJ whole genome shotgun (WGS) entry which is preliminary data.</text>
</comment>
<organism evidence="5 6">
    <name type="scientific">Chelativorans composti</name>
    <dbReference type="NCBI Taxonomy" id="768533"/>
    <lineage>
        <taxon>Bacteria</taxon>
        <taxon>Pseudomonadati</taxon>
        <taxon>Pseudomonadota</taxon>
        <taxon>Alphaproteobacteria</taxon>
        <taxon>Hyphomicrobiales</taxon>
        <taxon>Phyllobacteriaceae</taxon>
        <taxon>Chelativorans</taxon>
    </lineage>
</organism>
<gene>
    <name evidence="5" type="primary">tesB</name>
    <name evidence="5" type="ORF">ACFSMZ_07255</name>
</gene>
<dbReference type="EMBL" id="JBHUIR010000021">
    <property type="protein sequence ID" value="MFD2259561.1"/>
    <property type="molecule type" value="Genomic_DNA"/>
</dbReference>
<reference evidence="6" key="1">
    <citation type="journal article" date="2019" name="Int. J. Syst. Evol. Microbiol.">
        <title>The Global Catalogue of Microorganisms (GCM) 10K type strain sequencing project: providing services to taxonomists for standard genome sequencing and annotation.</title>
        <authorList>
            <consortium name="The Broad Institute Genomics Platform"/>
            <consortium name="The Broad Institute Genome Sequencing Center for Infectious Disease"/>
            <person name="Wu L."/>
            <person name="Ma J."/>
        </authorList>
    </citation>
    <scope>NUCLEOTIDE SEQUENCE [LARGE SCALE GENOMIC DNA]</scope>
    <source>
        <strain evidence="6">KCTC 23707</strain>
    </source>
</reference>
<evidence type="ECO:0000259" key="4">
    <source>
        <dbReference type="Pfam" id="PF13622"/>
    </source>
</evidence>
<dbReference type="PANTHER" id="PTHR11066:SF34">
    <property type="entry name" value="ACYL-COENZYME A THIOESTERASE 8"/>
    <property type="match status" value="1"/>
</dbReference>
<dbReference type="PANTHER" id="PTHR11066">
    <property type="entry name" value="ACYL-COA THIOESTERASE"/>
    <property type="match status" value="1"/>
</dbReference>
<keyword evidence="2" id="KW-0378">Hydrolase</keyword>
<accession>A0ABW5DHT4</accession>
<proteinExistence type="inferred from homology"/>
<evidence type="ECO:0000313" key="6">
    <source>
        <dbReference type="Proteomes" id="UP001597373"/>
    </source>
</evidence>
<dbReference type="Gene3D" id="2.40.160.210">
    <property type="entry name" value="Acyl-CoA thioesterase, double hotdog domain"/>
    <property type="match status" value="1"/>
</dbReference>
<dbReference type="Pfam" id="PF13622">
    <property type="entry name" value="4HBT_3"/>
    <property type="match status" value="1"/>
</dbReference>
<evidence type="ECO:0000256" key="1">
    <source>
        <dbReference type="ARBA" id="ARBA00006538"/>
    </source>
</evidence>
<dbReference type="InterPro" id="IPR029069">
    <property type="entry name" value="HotDog_dom_sf"/>
</dbReference>
<protein>
    <submittedName>
        <fullName evidence="5">Acyl-CoA thioesterase II</fullName>
    </submittedName>
</protein>
<dbReference type="InterPro" id="IPR042171">
    <property type="entry name" value="Acyl-CoA_hotdog"/>
</dbReference>
<dbReference type="Pfam" id="PF02551">
    <property type="entry name" value="Acyl_CoA_thio"/>
    <property type="match status" value="1"/>
</dbReference>
<dbReference type="CDD" id="cd03445">
    <property type="entry name" value="Thioesterase_II_repeat2"/>
    <property type="match status" value="1"/>
</dbReference>
<dbReference type="SUPFAM" id="SSF54637">
    <property type="entry name" value="Thioesterase/thiol ester dehydrase-isomerase"/>
    <property type="match status" value="2"/>
</dbReference>
<dbReference type="RefSeq" id="WP_345099024.1">
    <property type="nucleotide sequence ID" value="NZ_BAABGS010000020.1"/>
</dbReference>
<evidence type="ECO:0000259" key="3">
    <source>
        <dbReference type="Pfam" id="PF02551"/>
    </source>
</evidence>
<sequence length="288" mass="32273">MPSTIRDLLDIFNLEELEHNLFRGKSPRTGLQRVFGGQVIGQALTAAQRTVDPSRPVHSLHCYFLLGGDPKIPIIYQVERIRDGGSFTTRRVTAIQHGQPIFSMMASFQKEEEGLFHQIGMPEGVPAPESLPSRSELVESAALVIPESLRAFWRKQTLIDVRPTGLEHYTTRDKLPPSQNIWMRITEPVPAEPALNAALLAYLSDMTLLDVTTYAHGRTLFDPEIQAASLDHAMWFHRPFNLNEWLLYCQDSPSSQGSRGLARGSIFSRDGVLVASVAQEGLMRLRTK</sequence>